<keyword evidence="1" id="KW-0812">Transmembrane</keyword>
<proteinExistence type="predicted"/>
<reference evidence="2" key="1">
    <citation type="journal article" date="2022" name="bioRxiv">
        <title>Sequencing and chromosome-scale assembly of the giantPleurodeles waltlgenome.</title>
        <authorList>
            <person name="Brown T."/>
            <person name="Elewa A."/>
            <person name="Iarovenko S."/>
            <person name="Subramanian E."/>
            <person name="Araus A.J."/>
            <person name="Petzold A."/>
            <person name="Susuki M."/>
            <person name="Suzuki K.-i.T."/>
            <person name="Hayashi T."/>
            <person name="Toyoda A."/>
            <person name="Oliveira C."/>
            <person name="Osipova E."/>
            <person name="Leigh N.D."/>
            <person name="Simon A."/>
            <person name="Yun M.H."/>
        </authorList>
    </citation>
    <scope>NUCLEOTIDE SEQUENCE</scope>
    <source>
        <strain evidence="2">20211129_DDA</strain>
        <tissue evidence="2">Liver</tissue>
    </source>
</reference>
<keyword evidence="1" id="KW-0472">Membrane</keyword>
<keyword evidence="3" id="KW-1185">Reference proteome</keyword>
<evidence type="ECO:0000313" key="2">
    <source>
        <dbReference type="EMBL" id="KAJ1178016.1"/>
    </source>
</evidence>
<keyword evidence="1" id="KW-1133">Transmembrane helix</keyword>
<feature type="transmembrane region" description="Helical" evidence="1">
    <location>
        <begin position="86"/>
        <end position="107"/>
    </location>
</feature>
<protein>
    <submittedName>
        <fullName evidence="2">Uncharacterized protein</fullName>
    </submittedName>
</protein>
<name>A0AAV7TP85_PLEWA</name>
<gene>
    <name evidence="2" type="ORF">NDU88_003266</name>
</gene>
<evidence type="ECO:0000256" key="1">
    <source>
        <dbReference type="SAM" id="Phobius"/>
    </source>
</evidence>
<evidence type="ECO:0000313" key="3">
    <source>
        <dbReference type="Proteomes" id="UP001066276"/>
    </source>
</evidence>
<organism evidence="2 3">
    <name type="scientific">Pleurodeles waltl</name>
    <name type="common">Iberian ribbed newt</name>
    <dbReference type="NCBI Taxonomy" id="8319"/>
    <lineage>
        <taxon>Eukaryota</taxon>
        <taxon>Metazoa</taxon>
        <taxon>Chordata</taxon>
        <taxon>Craniata</taxon>
        <taxon>Vertebrata</taxon>
        <taxon>Euteleostomi</taxon>
        <taxon>Amphibia</taxon>
        <taxon>Batrachia</taxon>
        <taxon>Caudata</taxon>
        <taxon>Salamandroidea</taxon>
        <taxon>Salamandridae</taxon>
        <taxon>Pleurodelinae</taxon>
        <taxon>Pleurodeles</taxon>
    </lineage>
</organism>
<accession>A0AAV7TP85</accession>
<dbReference type="EMBL" id="JANPWB010000006">
    <property type="protein sequence ID" value="KAJ1178016.1"/>
    <property type="molecule type" value="Genomic_DNA"/>
</dbReference>
<comment type="caution">
    <text evidence="2">The sequence shown here is derived from an EMBL/GenBank/DDBJ whole genome shotgun (WGS) entry which is preliminary data.</text>
</comment>
<dbReference type="AlphaFoldDB" id="A0AAV7TP85"/>
<dbReference type="Proteomes" id="UP001066276">
    <property type="component" value="Chromosome 3_2"/>
</dbReference>
<sequence>MHRRHARPEGGLRGPSLHVLSIRPVFGIHKFRGVPAPTHDLLLGKGRNPCFNPCQRGKQSADVEKMYHVGPQKAWSEEGQDGAQHYTMTLGVVLGYVVVISLGGLLAEAEMQALKTYSGSENSGLQRDKDCI</sequence>